<dbReference type="AlphaFoldDB" id="L0AYN1"/>
<dbReference type="EMBL" id="CP001669">
    <property type="protein sequence ID" value="AFZ79989.1"/>
    <property type="molecule type" value="Genomic_DNA"/>
</dbReference>
<dbReference type="KEGG" id="beq:BEWA_028390"/>
<feature type="region of interest" description="Disordered" evidence="1">
    <location>
        <begin position="88"/>
        <end position="126"/>
    </location>
</feature>
<keyword evidence="4" id="KW-1185">Reference proteome</keyword>
<evidence type="ECO:0000313" key="4">
    <source>
        <dbReference type="Proteomes" id="UP000031512"/>
    </source>
</evidence>
<feature type="region of interest" description="Disordered" evidence="1">
    <location>
        <begin position="22"/>
        <end position="43"/>
    </location>
</feature>
<feature type="chain" id="PRO_5003939341" evidence="2">
    <location>
        <begin position="20"/>
        <end position="255"/>
    </location>
</feature>
<name>L0AYN1_THEEQ</name>
<evidence type="ECO:0000313" key="3">
    <source>
        <dbReference type="EMBL" id="AFZ79989.1"/>
    </source>
</evidence>
<evidence type="ECO:0000256" key="2">
    <source>
        <dbReference type="SAM" id="SignalP"/>
    </source>
</evidence>
<dbReference type="GeneID" id="15806232"/>
<sequence length="255" mass="26316">MNATVLLLLVLGFYGSVCSDQAPEDVKGRDLEEEEEENVDSTFSSFAENLRGTFTLDRANDGSALPGSEGESQPLIHTGLVYGEFCHETSTSTPETSGQAASESSTPEGPESGTENKGRRDNTESPSGALLIGTALSYAGSLLSSGIWEAGRIAGSAGLYTVNYVYENAPAVGTSIANATSSTMQYVYDSVPAVKDTIADATSATINYVWDATPAVTSAVLDGACYALEGATSLVSDGLGAVSDSLGIVRLVVPI</sequence>
<keyword evidence="2" id="KW-0732">Signal</keyword>
<proteinExistence type="predicted"/>
<evidence type="ECO:0000256" key="1">
    <source>
        <dbReference type="SAM" id="MobiDB-lite"/>
    </source>
</evidence>
<dbReference type="Proteomes" id="UP000031512">
    <property type="component" value="Chromosome 1"/>
</dbReference>
<organism evidence="3 4">
    <name type="scientific">Theileria equi strain WA</name>
    <dbReference type="NCBI Taxonomy" id="1537102"/>
    <lineage>
        <taxon>Eukaryota</taxon>
        <taxon>Sar</taxon>
        <taxon>Alveolata</taxon>
        <taxon>Apicomplexa</taxon>
        <taxon>Aconoidasida</taxon>
        <taxon>Piroplasmida</taxon>
        <taxon>Theileriidae</taxon>
        <taxon>Theileria</taxon>
    </lineage>
</organism>
<dbReference type="RefSeq" id="XP_004829655.1">
    <property type="nucleotide sequence ID" value="XM_004829598.1"/>
</dbReference>
<accession>L0AYN1</accession>
<dbReference type="VEuPathDB" id="PiroplasmaDB:BEWA_028390"/>
<feature type="compositionally biased region" description="Basic and acidic residues" evidence="1">
    <location>
        <begin position="114"/>
        <end position="123"/>
    </location>
</feature>
<reference evidence="3 4" key="1">
    <citation type="journal article" date="2012" name="BMC Genomics">
        <title>Comparative genomic analysis and phylogenetic position of Theileria equi.</title>
        <authorList>
            <person name="Kappmeyer L.S."/>
            <person name="Thiagarajan M."/>
            <person name="Herndon D.R."/>
            <person name="Ramsay J.D."/>
            <person name="Caler E."/>
            <person name="Djikeng A."/>
            <person name="Gillespie J.J."/>
            <person name="Lau A.O."/>
            <person name="Roalson E.H."/>
            <person name="Silva J.C."/>
            <person name="Silva M.G."/>
            <person name="Suarez C.E."/>
            <person name="Ueti M.W."/>
            <person name="Nene V.M."/>
            <person name="Mealey R.H."/>
            <person name="Knowles D.P."/>
            <person name="Brayton K.A."/>
        </authorList>
    </citation>
    <scope>NUCLEOTIDE SEQUENCE [LARGE SCALE GENOMIC DNA]</scope>
    <source>
        <strain evidence="3 4">WA</strain>
    </source>
</reference>
<gene>
    <name evidence="3" type="ORF">BEWA_028390</name>
</gene>
<feature type="compositionally biased region" description="Low complexity" evidence="1">
    <location>
        <begin position="102"/>
        <end position="113"/>
    </location>
</feature>
<feature type="compositionally biased region" description="Polar residues" evidence="1">
    <location>
        <begin position="88"/>
        <end position="101"/>
    </location>
</feature>
<feature type="signal peptide" evidence="2">
    <location>
        <begin position="1"/>
        <end position="19"/>
    </location>
</feature>
<protein>
    <submittedName>
        <fullName evidence="3">Signal peptide-containing protein</fullName>
    </submittedName>
</protein>